<dbReference type="AlphaFoldDB" id="A0AAV7UFE0"/>
<name>A0AAV7UFE0_PLEWA</name>
<dbReference type="Proteomes" id="UP001066276">
    <property type="component" value="Chromosome 3_1"/>
</dbReference>
<protein>
    <submittedName>
        <fullName evidence="2">Uncharacterized protein</fullName>
    </submittedName>
</protein>
<feature type="compositionally biased region" description="Low complexity" evidence="1">
    <location>
        <begin position="66"/>
        <end position="82"/>
    </location>
</feature>
<proteinExistence type="predicted"/>
<evidence type="ECO:0000313" key="2">
    <source>
        <dbReference type="EMBL" id="KAJ1187684.1"/>
    </source>
</evidence>
<gene>
    <name evidence="2" type="ORF">NDU88_004458</name>
</gene>
<sequence>MAIREPSSARRQAAGRGCCRRGSIGALLCSAGARLRDRSRWGGYVRRKAEALSHDVPWGERSTDLRPAAGARAAASSGGPAATEGRASRRLAVRGAPHPALAAANTGIGAEQPTPRPSAPVCDDRSPLGLGRAENGAQIRATRNQRKWIENIETRGRATRSSIR</sequence>
<keyword evidence="3" id="KW-1185">Reference proteome</keyword>
<evidence type="ECO:0000256" key="1">
    <source>
        <dbReference type="SAM" id="MobiDB-lite"/>
    </source>
</evidence>
<reference evidence="2" key="1">
    <citation type="journal article" date="2022" name="bioRxiv">
        <title>Sequencing and chromosome-scale assembly of the giantPleurodeles waltlgenome.</title>
        <authorList>
            <person name="Brown T."/>
            <person name="Elewa A."/>
            <person name="Iarovenko S."/>
            <person name="Subramanian E."/>
            <person name="Araus A.J."/>
            <person name="Petzold A."/>
            <person name="Susuki M."/>
            <person name="Suzuki K.-i.T."/>
            <person name="Hayashi T."/>
            <person name="Toyoda A."/>
            <person name="Oliveira C."/>
            <person name="Osipova E."/>
            <person name="Leigh N.D."/>
            <person name="Simon A."/>
            <person name="Yun M.H."/>
        </authorList>
    </citation>
    <scope>NUCLEOTIDE SEQUENCE</scope>
    <source>
        <strain evidence="2">20211129_DDA</strain>
        <tissue evidence="2">Liver</tissue>
    </source>
</reference>
<organism evidence="2 3">
    <name type="scientific">Pleurodeles waltl</name>
    <name type="common">Iberian ribbed newt</name>
    <dbReference type="NCBI Taxonomy" id="8319"/>
    <lineage>
        <taxon>Eukaryota</taxon>
        <taxon>Metazoa</taxon>
        <taxon>Chordata</taxon>
        <taxon>Craniata</taxon>
        <taxon>Vertebrata</taxon>
        <taxon>Euteleostomi</taxon>
        <taxon>Amphibia</taxon>
        <taxon>Batrachia</taxon>
        <taxon>Caudata</taxon>
        <taxon>Salamandroidea</taxon>
        <taxon>Salamandridae</taxon>
        <taxon>Pleurodelinae</taxon>
        <taxon>Pleurodeles</taxon>
    </lineage>
</organism>
<evidence type="ECO:0000313" key="3">
    <source>
        <dbReference type="Proteomes" id="UP001066276"/>
    </source>
</evidence>
<comment type="caution">
    <text evidence="2">The sequence shown here is derived from an EMBL/GenBank/DDBJ whole genome shotgun (WGS) entry which is preliminary data.</text>
</comment>
<dbReference type="EMBL" id="JANPWB010000005">
    <property type="protein sequence ID" value="KAJ1187684.1"/>
    <property type="molecule type" value="Genomic_DNA"/>
</dbReference>
<accession>A0AAV7UFE0</accession>
<feature type="region of interest" description="Disordered" evidence="1">
    <location>
        <begin position="56"/>
        <end position="141"/>
    </location>
</feature>